<dbReference type="Pfam" id="PF04937">
    <property type="entry name" value="DUF659"/>
    <property type="match status" value="1"/>
</dbReference>
<dbReference type="SUPFAM" id="SSF53098">
    <property type="entry name" value="Ribonuclease H-like"/>
    <property type="match status" value="1"/>
</dbReference>
<feature type="domain" description="DUF659" evidence="6">
    <location>
        <begin position="162"/>
        <end position="269"/>
    </location>
</feature>
<dbReference type="Proteomes" id="UP000615446">
    <property type="component" value="Unassembled WGS sequence"/>
</dbReference>
<dbReference type="GO" id="GO:0005634">
    <property type="term" value="C:nucleus"/>
    <property type="evidence" value="ECO:0007669"/>
    <property type="project" value="UniProtKB-SubCell"/>
</dbReference>
<evidence type="ECO:0000256" key="1">
    <source>
        <dbReference type="ARBA" id="ARBA00004123"/>
    </source>
</evidence>
<accession>A0A8H3LDB4</accession>
<dbReference type="OrthoDB" id="2434864at2759"/>
<evidence type="ECO:0000256" key="5">
    <source>
        <dbReference type="ARBA" id="ARBA00023242"/>
    </source>
</evidence>
<evidence type="ECO:0000313" key="7">
    <source>
        <dbReference type="EMBL" id="GES86277.1"/>
    </source>
</evidence>
<keyword evidence="3" id="KW-0863">Zinc-finger</keyword>
<dbReference type="GO" id="GO:0008270">
    <property type="term" value="F:zinc ion binding"/>
    <property type="evidence" value="ECO:0007669"/>
    <property type="project" value="UniProtKB-KW"/>
</dbReference>
<evidence type="ECO:0000313" key="8">
    <source>
        <dbReference type="Proteomes" id="UP000615446"/>
    </source>
</evidence>
<dbReference type="InterPro" id="IPR007021">
    <property type="entry name" value="DUF659"/>
</dbReference>
<gene>
    <name evidence="7" type="ORF">RCL2_001334100</name>
</gene>
<keyword evidence="5" id="KW-0539">Nucleus</keyword>
<dbReference type="PANTHER" id="PTHR46481">
    <property type="entry name" value="ZINC FINGER BED DOMAIN-CONTAINING PROTEIN 4"/>
    <property type="match status" value="1"/>
</dbReference>
<comment type="caution">
    <text evidence="7">The sequence shown here is derived from an EMBL/GenBank/DDBJ whole genome shotgun (WGS) entry which is preliminary data.</text>
</comment>
<comment type="subcellular location">
    <subcellularLocation>
        <location evidence="1">Nucleus</location>
    </subcellularLocation>
</comment>
<sequence length="617" mass="71145">MTSSEPSENPRKGRHFMEVWNGHMIKGVQRTRGHYAATCSYCNFYWKDGKPHVLREHLANHCRKCPQEVSLQFAKIVGNEIAENEEVDESDSELTTKKQRLNDGQTSIRSFYKNKELEKGYSDEIHCSITKVFVICNIPFSIIENPWFIDLIKTLQPGYDPPSRQVLSGTLLESETSRVNIRIMNELSADNNFTIAMDSWTDSHGNSLWAFMLMTGSRKEYLLSLKDLSNIRHTGEHLSNVIEEVINKVGAKKFVAIVSDNGSNVAAAHEVKYIVRCANILTKYFKNSTLGSSWLNEAIKSKNIEGGGLKTYVETRWMTVYECVHSVWRLKDALQHVLENHEHEISNQTIKTILKKRGFFDDVRVISEILKPIKEAILMLERTYTTLADCYLYLLRIATFFKQMPMNDYRSLKNSCIKAFNERYKEFDKDIYLLAFFLHPQYKGAGIHNTQFERIQKTVLNIWKNLGHKKTSGLELKAQLRKYLDQDNPYSASYSNNDGPFQWWNLIIDGHSSLSHLAKIVFSITPHSASCECLFSALGWMFGKRRTNLNVQTIECMSKIYTHNIHSLSNSKRSLNHIGNSISNDDVQKIIDNLFEEGDILNENEDEEEEYEEPPNI</sequence>
<organism evidence="7 8">
    <name type="scientific">Rhizophagus clarus</name>
    <dbReference type="NCBI Taxonomy" id="94130"/>
    <lineage>
        <taxon>Eukaryota</taxon>
        <taxon>Fungi</taxon>
        <taxon>Fungi incertae sedis</taxon>
        <taxon>Mucoromycota</taxon>
        <taxon>Glomeromycotina</taxon>
        <taxon>Glomeromycetes</taxon>
        <taxon>Glomerales</taxon>
        <taxon>Glomeraceae</taxon>
        <taxon>Rhizophagus</taxon>
    </lineage>
</organism>
<reference evidence="7" key="1">
    <citation type="submission" date="2019-10" db="EMBL/GenBank/DDBJ databases">
        <title>Conservation and host-specific expression of non-tandemly repeated heterogenous ribosome RNA gene in arbuscular mycorrhizal fungi.</title>
        <authorList>
            <person name="Maeda T."/>
            <person name="Kobayashi Y."/>
            <person name="Nakagawa T."/>
            <person name="Ezawa T."/>
            <person name="Yamaguchi K."/>
            <person name="Bino T."/>
            <person name="Nishimoto Y."/>
            <person name="Shigenobu S."/>
            <person name="Kawaguchi M."/>
        </authorList>
    </citation>
    <scope>NUCLEOTIDE SEQUENCE</scope>
    <source>
        <strain evidence="7">HR1</strain>
    </source>
</reference>
<evidence type="ECO:0000256" key="4">
    <source>
        <dbReference type="ARBA" id="ARBA00022833"/>
    </source>
</evidence>
<dbReference type="AlphaFoldDB" id="A0A8H3LDB4"/>
<protein>
    <submittedName>
        <fullName evidence="7">Ribonuclease H-like domain-containing protein</fullName>
    </submittedName>
</protein>
<evidence type="ECO:0000256" key="2">
    <source>
        <dbReference type="ARBA" id="ARBA00022723"/>
    </source>
</evidence>
<name>A0A8H3LDB4_9GLOM</name>
<evidence type="ECO:0000259" key="6">
    <source>
        <dbReference type="Pfam" id="PF04937"/>
    </source>
</evidence>
<keyword evidence="4" id="KW-0862">Zinc</keyword>
<proteinExistence type="predicted"/>
<dbReference type="InterPro" id="IPR052035">
    <property type="entry name" value="ZnF_BED_domain_contain"/>
</dbReference>
<dbReference type="PANTHER" id="PTHR46481:SF10">
    <property type="entry name" value="ZINC FINGER BED DOMAIN-CONTAINING PROTEIN 39"/>
    <property type="match status" value="1"/>
</dbReference>
<keyword evidence="2" id="KW-0479">Metal-binding</keyword>
<dbReference type="InterPro" id="IPR012337">
    <property type="entry name" value="RNaseH-like_sf"/>
</dbReference>
<dbReference type="EMBL" id="BLAL01000160">
    <property type="protein sequence ID" value="GES86277.1"/>
    <property type="molecule type" value="Genomic_DNA"/>
</dbReference>
<evidence type="ECO:0000256" key="3">
    <source>
        <dbReference type="ARBA" id="ARBA00022771"/>
    </source>
</evidence>